<dbReference type="PANTHER" id="PTHR43107">
    <property type="entry name" value="LONG-CHAIN FATTY ACID TRANSPORT PROTEIN"/>
    <property type="match status" value="1"/>
</dbReference>
<evidence type="ECO:0000256" key="1">
    <source>
        <dbReference type="ARBA" id="ARBA00006432"/>
    </source>
</evidence>
<evidence type="ECO:0000256" key="2">
    <source>
        <dbReference type="ARBA" id="ARBA00022598"/>
    </source>
</evidence>
<dbReference type="PROSITE" id="PS00455">
    <property type="entry name" value="AMP_BINDING"/>
    <property type="match status" value="1"/>
</dbReference>
<dbReference type="InterPro" id="IPR025110">
    <property type="entry name" value="AMP-bd_C"/>
</dbReference>
<dbReference type="Proteomes" id="UP000507470">
    <property type="component" value="Unassembled WGS sequence"/>
</dbReference>
<evidence type="ECO:0000256" key="6">
    <source>
        <dbReference type="ARBA" id="ARBA00041297"/>
    </source>
</evidence>
<sequence length="625" mass="70292">MSTFKDGALLAAGGTAGLSILAWRTLFPWIKYDIQTMKSLKNIGKQMNDDIINNRLLIDHFEATVKRFPKKTYIIYEDRCYSFEYVNTQACRVANIVRQWGLKPEDSVSILVHNSPDYIWTFLGLLKLGIISALLNTNVRGETLINAMDVTDTKAVIVGQGEDLYDAVHEIIDSIGIPVYVMGKFPSADSRFRSWDSLMMQSSPADISTTVRSHIDMYSPACYLFTSGTTGLPKAAIALQGKLSQWALLFRSIDVKQDDVIYDVLPFYHGVGLTGMLSAAAVGCSIVIRKKFSAHNFWADCRKYKVTIVQYIGELCRYVLAVPEDSKDGIHNVQSFIGNGLRQDIWTLLQKRFKIPKIIEFFGASEGTSAVINLCNRPGAVGRISPLMNRLDPAPKFLVKYDVVTATPLRDKSGRCIKVQIGEPGLFICGIPALSNIEKGLYKGNMEMTEKKIVRNVFKEGDAYFNFGDSMYLDNDYFVYFHDRVGDTFRWKGENVSTTEVANIITALPFILDANVYGITVPGHDGRAGMASLTLNDNVELSVEKLQAIYNHLEQKLPKYARPIVLRLERKMRTTGTFKQQKGDLMREGFDPNIVSDPMFYMSTEEKTYVPLDKGSYHHMLQSKL</sequence>
<dbReference type="AlphaFoldDB" id="A0A6J8CFD8"/>
<accession>A0A6J8CFD8</accession>
<evidence type="ECO:0000256" key="4">
    <source>
        <dbReference type="ARBA" id="ARBA00026121"/>
    </source>
</evidence>
<evidence type="ECO:0000259" key="8">
    <source>
        <dbReference type="Pfam" id="PF00501"/>
    </source>
</evidence>
<keyword evidence="2" id="KW-0436">Ligase</keyword>
<comment type="catalytic activity">
    <reaction evidence="7">
        <text>tetracosanoate + ATP + CoA = tetracosanoyl-CoA + AMP + diphosphate</text>
        <dbReference type="Rhea" id="RHEA:33639"/>
        <dbReference type="ChEBI" id="CHEBI:30616"/>
        <dbReference type="ChEBI" id="CHEBI:31014"/>
        <dbReference type="ChEBI" id="CHEBI:33019"/>
        <dbReference type="ChEBI" id="CHEBI:57287"/>
        <dbReference type="ChEBI" id="CHEBI:65052"/>
        <dbReference type="ChEBI" id="CHEBI:456215"/>
    </reaction>
    <physiologicalReaction direction="left-to-right" evidence="7">
        <dbReference type="Rhea" id="RHEA:33640"/>
    </physiologicalReaction>
</comment>
<gene>
    <name evidence="10" type="ORF">MCOR_28450</name>
</gene>
<feature type="domain" description="AMP-binding enzyme C-terminal" evidence="9">
    <location>
        <begin position="500"/>
        <end position="579"/>
    </location>
</feature>
<dbReference type="PANTHER" id="PTHR43107:SF22">
    <property type="entry name" value="VERY LONG-CHAIN ACYL-COA SYNTHETASE"/>
    <property type="match status" value="1"/>
</dbReference>
<dbReference type="GO" id="GO:0004467">
    <property type="term" value="F:long-chain fatty acid-CoA ligase activity"/>
    <property type="evidence" value="ECO:0007669"/>
    <property type="project" value="UniProtKB-EC"/>
</dbReference>
<dbReference type="InterPro" id="IPR042099">
    <property type="entry name" value="ANL_N_sf"/>
</dbReference>
<dbReference type="InterPro" id="IPR000873">
    <property type="entry name" value="AMP-dep_synth/lig_dom"/>
</dbReference>
<proteinExistence type="inferred from homology"/>
<reference evidence="10 11" key="1">
    <citation type="submission" date="2020-06" db="EMBL/GenBank/DDBJ databases">
        <authorList>
            <person name="Li R."/>
            <person name="Bekaert M."/>
        </authorList>
    </citation>
    <scope>NUCLEOTIDE SEQUENCE [LARGE SCALE GENOMIC DNA]</scope>
    <source>
        <strain evidence="11">wild</strain>
    </source>
</reference>
<feature type="domain" description="AMP-dependent synthetase/ligase" evidence="8">
    <location>
        <begin position="61"/>
        <end position="385"/>
    </location>
</feature>
<evidence type="ECO:0000256" key="7">
    <source>
        <dbReference type="ARBA" id="ARBA00048666"/>
    </source>
</evidence>
<dbReference type="Gene3D" id="3.40.50.12780">
    <property type="entry name" value="N-terminal domain of ligase-like"/>
    <property type="match status" value="1"/>
</dbReference>
<dbReference type="Pfam" id="PF13193">
    <property type="entry name" value="AMP-binding_C"/>
    <property type="match status" value="1"/>
</dbReference>
<evidence type="ECO:0000259" key="9">
    <source>
        <dbReference type="Pfam" id="PF13193"/>
    </source>
</evidence>
<dbReference type="GO" id="GO:0005324">
    <property type="term" value="F:long-chain fatty acid transmembrane transporter activity"/>
    <property type="evidence" value="ECO:0007669"/>
    <property type="project" value="TreeGrafter"/>
</dbReference>
<keyword evidence="11" id="KW-1185">Reference proteome</keyword>
<dbReference type="InterPro" id="IPR045851">
    <property type="entry name" value="AMP-bd_C_sf"/>
</dbReference>
<evidence type="ECO:0000256" key="5">
    <source>
        <dbReference type="ARBA" id="ARBA00036527"/>
    </source>
</evidence>
<protein>
    <recommendedName>
        <fullName evidence="4">long-chain-fatty-acid--CoA ligase</fullName>
        <ecNumber evidence="4">6.2.1.3</ecNumber>
    </recommendedName>
    <alternativeName>
        <fullName evidence="6">Long-chain-fatty-acid--CoA ligase</fullName>
    </alternativeName>
</protein>
<evidence type="ECO:0000313" key="10">
    <source>
        <dbReference type="EMBL" id="CAC5393600.1"/>
    </source>
</evidence>
<dbReference type="Pfam" id="PF00501">
    <property type="entry name" value="AMP-binding"/>
    <property type="match status" value="1"/>
</dbReference>
<evidence type="ECO:0000313" key="11">
    <source>
        <dbReference type="Proteomes" id="UP000507470"/>
    </source>
</evidence>
<keyword evidence="3" id="KW-0443">Lipid metabolism</keyword>
<dbReference type="SUPFAM" id="SSF56801">
    <property type="entry name" value="Acetyl-CoA synthetase-like"/>
    <property type="match status" value="1"/>
</dbReference>
<dbReference type="GO" id="GO:0005789">
    <property type="term" value="C:endoplasmic reticulum membrane"/>
    <property type="evidence" value="ECO:0007669"/>
    <property type="project" value="TreeGrafter"/>
</dbReference>
<dbReference type="Gene3D" id="3.30.300.30">
    <property type="match status" value="1"/>
</dbReference>
<comment type="similarity">
    <text evidence="1">Belongs to the ATP-dependent AMP-binding enzyme family.</text>
</comment>
<evidence type="ECO:0000256" key="3">
    <source>
        <dbReference type="ARBA" id="ARBA00022832"/>
    </source>
</evidence>
<dbReference type="InterPro" id="IPR020845">
    <property type="entry name" value="AMP-binding_CS"/>
</dbReference>
<dbReference type="FunFam" id="3.30.300.30:FF:000002">
    <property type="entry name" value="Long-chain fatty acid transport protein 1"/>
    <property type="match status" value="1"/>
</dbReference>
<dbReference type="OrthoDB" id="288590at2759"/>
<dbReference type="GO" id="GO:0005886">
    <property type="term" value="C:plasma membrane"/>
    <property type="evidence" value="ECO:0007669"/>
    <property type="project" value="TreeGrafter"/>
</dbReference>
<keyword evidence="3" id="KW-0276">Fatty acid metabolism</keyword>
<name>A0A6J8CFD8_MYTCO</name>
<comment type="catalytic activity">
    <reaction evidence="5">
        <text>a very long-chain fatty acid + ATP + CoA = a very long-chain fatty acyl-CoA + AMP + diphosphate</text>
        <dbReference type="Rhea" id="RHEA:54536"/>
        <dbReference type="ChEBI" id="CHEBI:30616"/>
        <dbReference type="ChEBI" id="CHEBI:33019"/>
        <dbReference type="ChEBI" id="CHEBI:57287"/>
        <dbReference type="ChEBI" id="CHEBI:58950"/>
        <dbReference type="ChEBI" id="CHEBI:138261"/>
        <dbReference type="ChEBI" id="CHEBI:456215"/>
    </reaction>
    <physiologicalReaction direction="left-to-right" evidence="5">
        <dbReference type="Rhea" id="RHEA:54537"/>
    </physiologicalReaction>
</comment>
<dbReference type="EMBL" id="CACVKT020005205">
    <property type="protein sequence ID" value="CAC5393600.1"/>
    <property type="molecule type" value="Genomic_DNA"/>
</dbReference>
<dbReference type="GO" id="GO:0044539">
    <property type="term" value="P:long-chain fatty acid import into cell"/>
    <property type="evidence" value="ECO:0007669"/>
    <property type="project" value="TreeGrafter"/>
</dbReference>
<dbReference type="EC" id="6.2.1.3" evidence="4"/>
<organism evidence="10 11">
    <name type="scientific">Mytilus coruscus</name>
    <name type="common">Sea mussel</name>
    <dbReference type="NCBI Taxonomy" id="42192"/>
    <lineage>
        <taxon>Eukaryota</taxon>
        <taxon>Metazoa</taxon>
        <taxon>Spiralia</taxon>
        <taxon>Lophotrochozoa</taxon>
        <taxon>Mollusca</taxon>
        <taxon>Bivalvia</taxon>
        <taxon>Autobranchia</taxon>
        <taxon>Pteriomorphia</taxon>
        <taxon>Mytilida</taxon>
        <taxon>Mytiloidea</taxon>
        <taxon>Mytilidae</taxon>
        <taxon>Mytilinae</taxon>
        <taxon>Mytilus</taxon>
    </lineage>
</organism>